<dbReference type="EMBL" id="JABANO010015528">
    <property type="protein sequence ID" value="KAF4736726.1"/>
    <property type="molecule type" value="Genomic_DNA"/>
</dbReference>
<evidence type="ECO:0000313" key="1">
    <source>
        <dbReference type="EMBL" id="KAF4736726.1"/>
    </source>
</evidence>
<comment type="caution">
    <text evidence="1">The sequence shown here is derived from an EMBL/GenBank/DDBJ whole genome shotgun (WGS) entry which is preliminary data.</text>
</comment>
<proteinExistence type="predicted"/>
<gene>
    <name evidence="1" type="ORF">FOZ63_003729</name>
</gene>
<keyword evidence="2" id="KW-1185">Reference proteome</keyword>
<organism evidence="1 2">
    <name type="scientific">Perkinsus olseni</name>
    <name type="common">Perkinsus atlanticus</name>
    <dbReference type="NCBI Taxonomy" id="32597"/>
    <lineage>
        <taxon>Eukaryota</taxon>
        <taxon>Sar</taxon>
        <taxon>Alveolata</taxon>
        <taxon>Perkinsozoa</taxon>
        <taxon>Perkinsea</taxon>
        <taxon>Perkinsida</taxon>
        <taxon>Perkinsidae</taxon>
        <taxon>Perkinsus</taxon>
    </lineage>
</organism>
<name>A0A7J6SX32_PEROL</name>
<sequence length="292" mass="30843">MTLLRAKGGVEGENVTRKCSMKTTDVAKDARDPGAFKCIGVFDSRPQPGACCSLGKNVGTSEKVVRIKRPNSTALKPRSYVVDDVVMMEEIYGSPTPRLPSALTQGIEDVVHTGGEATVVYVGARGTDGGSAHMWGSSCGEGQQAGTIELCCRVALAAAQNDPSLKRATMKAVKAGVLTELLADCLVSPDFDPSLRVRDRGPFEGFGIEGDLVPERIASEADIKEVLSRARANVQEAGIFVSGGARKEDARAHALLTLTLLFGDGLGNHRISRLHFLDLAGAEHGGGGKKKR</sequence>
<dbReference type="Proteomes" id="UP000553632">
    <property type="component" value="Unassembled WGS sequence"/>
</dbReference>
<reference evidence="1 2" key="1">
    <citation type="submission" date="2020-04" db="EMBL/GenBank/DDBJ databases">
        <title>Perkinsus olseni comparative genomics.</title>
        <authorList>
            <person name="Bogema D.R."/>
        </authorList>
    </citation>
    <scope>NUCLEOTIDE SEQUENCE [LARGE SCALE GENOMIC DNA]</scope>
    <source>
        <strain evidence="1 2">ATCC PRA-207</strain>
    </source>
</reference>
<evidence type="ECO:0000313" key="2">
    <source>
        <dbReference type="Proteomes" id="UP000553632"/>
    </source>
</evidence>
<dbReference type="InterPro" id="IPR036961">
    <property type="entry name" value="Kinesin_motor_dom_sf"/>
</dbReference>
<dbReference type="InterPro" id="IPR027417">
    <property type="entry name" value="P-loop_NTPase"/>
</dbReference>
<dbReference type="AlphaFoldDB" id="A0A7J6SX32"/>
<accession>A0A7J6SX32</accession>
<dbReference type="Gene3D" id="3.40.850.10">
    <property type="entry name" value="Kinesin motor domain"/>
    <property type="match status" value="1"/>
</dbReference>
<dbReference type="SUPFAM" id="SSF52540">
    <property type="entry name" value="P-loop containing nucleoside triphosphate hydrolases"/>
    <property type="match status" value="1"/>
</dbReference>
<protein>
    <submittedName>
        <fullName evidence="1">Uncharacterized protein</fullName>
    </submittedName>
</protein>